<gene>
    <name evidence="1" type="ORF">HPP92_003696</name>
</gene>
<protein>
    <submittedName>
        <fullName evidence="1">Uncharacterized protein</fullName>
    </submittedName>
</protein>
<name>A0A835S8J9_VANPL</name>
<dbReference type="EMBL" id="JADCNM010000001">
    <property type="protein sequence ID" value="KAG0503624.1"/>
    <property type="molecule type" value="Genomic_DNA"/>
</dbReference>
<evidence type="ECO:0000313" key="2">
    <source>
        <dbReference type="Proteomes" id="UP000639772"/>
    </source>
</evidence>
<organism evidence="1 2">
    <name type="scientific">Vanilla planifolia</name>
    <name type="common">Vanilla</name>
    <dbReference type="NCBI Taxonomy" id="51239"/>
    <lineage>
        <taxon>Eukaryota</taxon>
        <taxon>Viridiplantae</taxon>
        <taxon>Streptophyta</taxon>
        <taxon>Embryophyta</taxon>
        <taxon>Tracheophyta</taxon>
        <taxon>Spermatophyta</taxon>
        <taxon>Magnoliopsida</taxon>
        <taxon>Liliopsida</taxon>
        <taxon>Asparagales</taxon>
        <taxon>Orchidaceae</taxon>
        <taxon>Vanilloideae</taxon>
        <taxon>Vanilleae</taxon>
        <taxon>Vanilla</taxon>
    </lineage>
</organism>
<evidence type="ECO:0000313" key="1">
    <source>
        <dbReference type="EMBL" id="KAG0503624.1"/>
    </source>
</evidence>
<proteinExistence type="predicted"/>
<dbReference type="Proteomes" id="UP000639772">
    <property type="component" value="Chromosome 1"/>
</dbReference>
<dbReference type="AlphaFoldDB" id="A0A835S8J9"/>
<sequence length="78" mass="8784">MASQRRHRQFTTVKECDPCILILSLHPLRGATVESNMRLLVLYFPIPPDESVKRAVHCGNPRNYLSSHSPPPLPISGH</sequence>
<comment type="caution">
    <text evidence="1">The sequence shown here is derived from an EMBL/GenBank/DDBJ whole genome shotgun (WGS) entry which is preliminary data.</text>
</comment>
<reference evidence="1 2" key="1">
    <citation type="journal article" date="2020" name="Nat. Food">
        <title>A phased Vanilla planifolia genome enables genetic improvement of flavour and production.</title>
        <authorList>
            <person name="Hasing T."/>
            <person name="Tang H."/>
            <person name="Brym M."/>
            <person name="Khazi F."/>
            <person name="Huang T."/>
            <person name="Chambers A.H."/>
        </authorList>
    </citation>
    <scope>NUCLEOTIDE SEQUENCE [LARGE SCALE GENOMIC DNA]</scope>
    <source>
        <tissue evidence="1">Leaf</tissue>
    </source>
</reference>
<accession>A0A835S8J9</accession>